<dbReference type="InterPro" id="IPR013328">
    <property type="entry name" value="6PGD_dom2"/>
</dbReference>
<dbReference type="PIRSF" id="PIRSF000103">
    <property type="entry name" value="HIBADH"/>
    <property type="match status" value="1"/>
</dbReference>
<dbReference type="Gene3D" id="3.40.50.720">
    <property type="entry name" value="NAD(P)-binding Rossmann-like Domain"/>
    <property type="match status" value="1"/>
</dbReference>
<dbReference type="SUPFAM" id="SSF51735">
    <property type="entry name" value="NAD(P)-binding Rossmann-fold domains"/>
    <property type="match status" value="1"/>
</dbReference>
<evidence type="ECO:0000259" key="3">
    <source>
        <dbReference type="Pfam" id="PF03446"/>
    </source>
</evidence>
<organism evidence="4 5">
    <name type="scientific">Trichonephila inaurata madagascariensis</name>
    <dbReference type="NCBI Taxonomy" id="2747483"/>
    <lineage>
        <taxon>Eukaryota</taxon>
        <taxon>Metazoa</taxon>
        <taxon>Ecdysozoa</taxon>
        <taxon>Arthropoda</taxon>
        <taxon>Chelicerata</taxon>
        <taxon>Arachnida</taxon>
        <taxon>Araneae</taxon>
        <taxon>Araneomorphae</taxon>
        <taxon>Entelegynae</taxon>
        <taxon>Araneoidea</taxon>
        <taxon>Nephilidae</taxon>
        <taxon>Trichonephila</taxon>
        <taxon>Trichonephila inaurata</taxon>
    </lineage>
</organism>
<dbReference type="GO" id="GO:0140673">
    <property type="term" value="P:transcription elongation-coupled chromatin remodeling"/>
    <property type="evidence" value="ECO:0007669"/>
    <property type="project" value="TreeGrafter"/>
</dbReference>
<evidence type="ECO:0000313" key="4">
    <source>
        <dbReference type="EMBL" id="GFY39072.1"/>
    </source>
</evidence>
<reference evidence="4" key="1">
    <citation type="submission" date="2020-08" db="EMBL/GenBank/DDBJ databases">
        <title>Multicomponent nature underlies the extraordinary mechanical properties of spider dragline silk.</title>
        <authorList>
            <person name="Kono N."/>
            <person name="Nakamura H."/>
            <person name="Mori M."/>
            <person name="Yoshida Y."/>
            <person name="Ohtoshi R."/>
            <person name="Malay A.D."/>
            <person name="Moran D.A.P."/>
            <person name="Tomita M."/>
            <person name="Numata K."/>
            <person name="Arakawa K."/>
        </authorList>
    </citation>
    <scope>NUCLEOTIDE SEQUENCE</scope>
</reference>
<dbReference type="Proteomes" id="UP000886998">
    <property type="component" value="Unassembled WGS sequence"/>
</dbReference>
<accession>A0A8X6WR64</accession>
<dbReference type="Gene3D" id="1.10.1040.10">
    <property type="entry name" value="N-(1-d-carboxylethyl)-l-norvaline Dehydrogenase, domain 2"/>
    <property type="match status" value="1"/>
</dbReference>
<dbReference type="InterPro" id="IPR036291">
    <property type="entry name" value="NAD(P)-bd_dom_sf"/>
</dbReference>
<gene>
    <name evidence="4" type="primary">GLYR1</name>
    <name evidence="4" type="ORF">TNIN_380461</name>
</gene>
<keyword evidence="5" id="KW-1185">Reference proteome</keyword>
<dbReference type="AlphaFoldDB" id="A0A8X6WR64"/>
<comment type="caution">
    <text evidence="4">The sequence shown here is derived from an EMBL/GenBank/DDBJ whole genome shotgun (WGS) entry which is preliminary data.</text>
</comment>
<dbReference type="GO" id="GO:0003677">
    <property type="term" value="F:DNA binding"/>
    <property type="evidence" value="ECO:0007669"/>
    <property type="project" value="TreeGrafter"/>
</dbReference>
<dbReference type="GO" id="GO:0016491">
    <property type="term" value="F:oxidoreductase activity"/>
    <property type="evidence" value="ECO:0007669"/>
    <property type="project" value="UniProtKB-KW"/>
</dbReference>
<dbReference type="EMBL" id="BMAV01001197">
    <property type="protein sequence ID" value="GFY39072.1"/>
    <property type="molecule type" value="Genomic_DNA"/>
</dbReference>
<sequence length="313" mass="34717">MISVCLDKESEFEYFFSPNNYLGEARNITPKKIGFIGLGMIGRSIVTRFLNSGHNVSVWNRTSEKCQECVAAGAQQLSTPAEIVYKCDIIFCCVSGPEAVKSIVYENNGILTGLEECEPGSKGYIELTSMNHVIVQEICKAITDKGGKYLEAPISDSISNVQEGSLLIPATGNRQLLEDCVSCFHAIAKLTCFMNCEVGTASKMNLVFNMLRGFTFVALAESMALIKEAKLWHYDFVNYLSYGQMASPFVTEKYDDFMQNNLTLDTSFKYQKKNLELAVQLNNACQQPCPMMSAALGICQIATQRDVARLETH</sequence>
<keyword evidence="2" id="KW-0560">Oxidoreductase</keyword>
<dbReference type="PANTHER" id="PTHR43580:SF2">
    <property type="entry name" value="CYTOKINE-LIKE NUCLEAR FACTOR N-PAC"/>
    <property type="match status" value="1"/>
</dbReference>
<dbReference type="InterPro" id="IPR008927">
    <property type="entry name" value="6-PGluconate_DH-like_C_sf"/>
</dbReference>
<dbReference type="SUPFAM" id="SSF48179">
    <property type="entry name" value="6-phosphogluconate dehydrogenase C-terminal domain-like"/>
    <property type="match status" value="1"/>
</dbReference>
<evidence type="ECO:0000256" key="2">
    <source>
        <dbReference type="ARBA" id="ARBA00023002"/>
    </source>
</evidence>
<feature type="domain" description="6-phosphogluconate dehydrogenase NADP-binding" evidence="3">
    <location>
        <begin position="32"/>
        <end position="192"/>
    </location>
</feature>
<dbReference type="InterPro" id="IPR015815">
    <property type="entry name" value="HIBADH-related"/>
</dbReference>
<evidence type="ECO:0000313" key="5">
    <source>
        <dbReference type="Proteomes" id="UP000886998"/>
    </source>
</evidence>
<evidence type="ECO:0000256" key="1">
    <source>
        <dbReference type="ARBA" id="ARBA00007598"/>
    </source>
</evidence>
<dbReference type="InterPro" id="IPR006115">
    <property type="entry name" value="6PGDH_NADP-bd"/>
</dbReference>
<name>A0A8X6WR64_9ARAC</name>
<dbReference type="GO" id="GO:0050661">
    <property type="term" value="F:NADP binding"/>
    <property type="evidence" value="ECO:0007669"/>
    <property type="project" value="InterPro"/>
</dbReference>
<dbReference type="PANTHER" id="PTHR43580">
    <property type="entry name" value="OXIDOREDUCTASE GLYR1-RELATED"/>
    <property type="match status" value="1"/>
</dbReference>
<comment type="similarity">
    <text evidence="1">Belongs to the HIBADH-related family. NP60 subfamily.</text>
</comment>
<proteinExistence type="inferred from homology"/>
<dbReference type="GO" id="GO:0031491">
    <property type="term" value="F:nucleosome binding"/>
    <property type="evidence" value="ECO:0007669"/>
    <property type="project" value="TreeGrafter"/>
</dbReference>
<dbReference type="InterPro" id="IPR051265">
    <property type="entry name" value="HIBADH-related_NP60_sf"/>
</dbReference>
<protein>
    <submittedName>
        <fullName evidence="4">Putative oxidoreductase GLYR1</fullName>
    </submittedName>
</protein>
<dbReference type="GO" id="GO:0000785">
    <property type="term" value="C:chromatin"/>
    <property type="evidence" value="ECO:0007669"/>
    <property type="project" value="TreeGrafter"/>
</dbReference>
<dbReference type="Pfam" id="PF03446">
    <property type="entry name" value="NAD_binding_2"/>
    <property type="match status" value="1"/>
</dbReference>
<dbReference type="OrthoDB" id="6493824at2759"/>